<dbReference type="CDD" id="cd12912">
    <property type="entry name" value="PDC2_MCP_like"/>
    <property type="match status" value="1"/>
</dbReference>
<evidence type="ECO:0000256" key="3">
    <source>
        <dbReference type="ARBA" id="ARBA00022481"/>
    </source>
</evidence>
<dbReference type="GO" id="GO:0005886">
    <property type="term" value="C:plasma membrane"/>
    <property type="evidence" value="ECO:0007669"/>
    <property type="project" value="UniProtKB-SubCell"/>
</dbReference>
<dbReference type="SUPFAM" id="SSF103190">
    <property type="entry name" value="Sensory domain-like"/>
    <property type="match status" value="1"/>
</dbReference>
<keyword evidence="5 9" id="KW-0472">Membrane</keyword>
<dbReference type="GO" id="GO:0006935">
    <property type="term" value="P:chemotaxis"/>
    <property type="evidence" value="ECO:0007669"/>
    <property type="project" value="UniProtKB-KW"/>
</dbReference>
<evidence type="ECO:0000256" key="7">
    <source>
        <dbReference type="ARBA" id="ARBA00029447"/>
    </source>
</evidence>
<dbReference type="SUPFAM" id="SSF58104">
    <property type="entry name" value="Methyl-accepting chemotaxis protein (MCP) signaling domain"/>
    <property type="match status" value="1"/>
</dbReference>
<feature type="domain" description="HAMP" evidence="11">
    <location>
        <begin position="323"/>
        <end position="375"/>
    </location>
</feature>
<protein>
    <submittedName>
        <fullName evidence="12">Methyl-accepting chemotaxis protein</fullName>
    </submittedName>
</protein>
<feature type="domain" description="Methyl-accepting transducer" evidence="10">
    <location>
        <begin position="394"/>
        <end position="651"/>
    </location>
</feature>
<dbReference type="InterPro" id="IPR029151">
    <property type="entry name" value="Sensor-like_sf"/>
</dbReference>
<dbReference type="Pfam" id="PF22673">
    <property type="entry name" value="MCP-like_PDC_1"/>
    <property type="match status" value="1"/>
</dbReference>
<feature type="transmembrane region" description="Helical" evidence="9">
    <location>
        <begin position="299"/>
        <end position="321"/>
    </location>
</feature>
<dbReference type="Gene3D" id="3.30.450.20">
    <property type="entry name" value="PAS domain"/>
    <property type="match status" value="1"/>
</dbReference>
<dbReference type="AlphaFoldDB" id="W4Q2X7"/>
<keyword evidence="9" id="KW-0812">Transmembrane</keyword>
<evidence type="ECO:0000313" key="13">
    <source>
        <dbReference type="Proteomes" id="UP000018890"/>
    </source>
</evidence>
<keyword evidence="2" id="KW-1003">Cell membrane</keyword>
<dbReference type="SMART" id="SM00304">
    <property type="entry name" value="HAMP"/>
    <property type="match status" value="1"/>
</dbReference>
<dbReference type="PANTHER" id="PTHR32089">
    <property type="entry name" value="METHYL-ACCEPTING CHEMOTAXIS PROTEIN MCPB"/>
    <property type="match status" value="1"/>
</dbReference>
<evidence type="ECO:0000256" key="2">
    <source>
        <dbReference type="ARBA" id="ARBA00022475"/>
    </source>
</evidence>
<dbReference type="Pfam" id="PF00015">
    <property type="entry name" value="MCPsignal"/>
    <property type="match status" value="1"/>
</dbReference>
<keyword evidence="4" id="KW-0145">Chemotaxis</keyword>
<dbReference type="CDD" id="cd12913">
    <property type="entry name" value="PDC1_MCP_like"/>
    <property type="match status" value="1"/>
</dbReference>
<dbReference type="InterPro" id="IPR003660">
    <property type="entry name" value="HAMP_dom"/>
</dbReference>
<dbReference type="Gene3D" id="6.10.340.10">
    <property type="match status" value="1"/>
</dbReference>
<dbReference type="OrthoDB" id="9760371at2"/>
<evidence type="ECO:0000256" key="5">
    <source>
        <dbReference type="ARBA" id="ARBA00023136"/>
    </source>
</evidence>
<evidence type="ECO:0000313" key="12">
    <source>
        <dbReference type="EMBL" id="GAE26310.1"/>
    </source>
</evidence>
<evidence type="ECO:0000256" key="1">
    <source>
        <dbReference type="ARBA" id="ARBA00004236"/>
    </source>
</evidence>
<evidence type="ECO:0000256" key="9">
    <source>
        <dbReference type="SAM" id="Phobius"/>
    </source>
</evidence>
<dbReference type="GO" id="GO:0007165">
    <property type="term" value="P:signal transduction"/>
    <property type="evidence" value="ECO:0007669"/>
    <property type="project" value="UniProtKB-KW"/>
</dbReference>
<keyword evidence="6 8" id="KW-0807">Transducer</keyword>
<proteinExistence type="inferred from homology"/>
<dbReference type="STRING" id="1236970.JCM9140_2360"/>
<dbReference type="RefSeq" id="WP_034745786.1">
    <property type="nucleotide sequence ID" value="NZ_BAUT01000022.1"/>
</dbReference>
<sequence>MSRKTTLRRKMLLIFIPLVLVTGGLVSAVSYFIAKNELTYALEETMKNQSAEIAEMTERRLVAHQRIADSLSSVTTSLGSNIDKNEYQSILEQIVWNNEDTLGAGVWFEPYQYDPQIEFFGPYVYKDGTNSIFTEAYEDASYNYPSWDWYEMGLQSDGEAVWTEPYFDEESDMTMVTTSVPFFNNGQKMGVVTADIDLTTLQNHISQTDLGGSGFVFLSGETGQYIAHTVQEKVMTASMFDPSEFGAKFLEETYVQGMINEFEYEGENHQVYISELPSANWKVGLAVPDHVLYAPLQNLLIQLTIATLIVAGIGSVIIFVFSNRLTYHIQQLKDRMERVANGDLTVKASVETNDEIGLLAIQFNKMTKDMNSLLTSMGKTVYQLRDSSEQLSATSEETIASSQEINHAIQEVAVTATSMSEQTNETSHSVNDLASSIERVLQKMNEMNKMALKQENSYKNGMTQVNTLQESSTQASTQAEKAGITVQTLSTDVDSIESIVAAIQGISEQTNLLALNASIEAARAGEHGKGFAVVASEVRKLAEETTTMTDQIKQQLSSVKNGSTDAVQSVQAMRQSSEQQLLIVNETKDVFEQLMLVTKELSQVISTCSNDVTMMNEQKEVIVRSLEMMNDAISQTASASEEITASSDEQVHAVQSVAEAAEMLYEMSEDANKKVSSFTIEKEE</sequence>
<comment type="subcellular location">
    <subcellularLocation>
        <location evidence="1">Cell membrane</location>
    </subcellularLocation>
</comment>
<dbReference type="SMART" id="SM00283">
    <property type="entry name" value="MA"/>
    <property type="match status" value="1"/>
</dbReference>
<name>W4Q2X7_9BACI</name>
<keyword evidence="13" id="KW-1185">Reference proteome</keyword>
<evidence type="ECO:0000259" key="11">
    <source>
        <dbReference type="PROSITE" id="PS50885"/>
    </source>
</evidence>
<evidence type="ECO:0000256" key="6">
    <source>
        <dbReference type="ARBA" id="ARBA00023224"/>
    </source>
</evidence>
<dbReference type="PANTHER" id="PTHR32089:SF114">
    <property type="entry name" value="METHYL-ACCEPTING CHEMOTAXIS PROTEIN MCPB"/>
    <property type="match status" value="1"/>
</dbReference>
<dbReference type="InterPro" id="IPR004089">
    <property type="entry name" value="MCPsignal_dom"/>
</dbReference>
<keyword evidence="3" id="KW-0488">Methylation</keyword>
<accession>W4Q2X7</accession>
<dbReference type="Proteomes" id="UP000018890">
    <property type="component" value="Unassembled WGS sequence"/>
</dbReference>
<dbReference type="EMBL" id="BAUT01000022">
    <property type="protein sequence ID" value="GAE26310.1"/>
    <property type="molecule type" value="Genomic_DNA"/>
</dbReference>
<keyword evidence="9" id="KW-1133">Transmembrane helix</keyword>
<reference evidence="12" key="1">
    <citation type="journal article" date="2014" name="Genome Announc.">
        <title>Draft Genome Sequences of Three Alkaliphilic Bacillus Strains, Bacillus wakoensis JCM 9140T, Bacillus akibai JCM 9157T, and Bacillus hemicellulosilyticus JCM 9152T.</title>
        <authorList>
            <person name="Yuki M."/>
            <person name="Oshima K."/>
            <person name="Suda W."/>
            <person name="Oshida Y."/>
            <person name="Kitamura K."/>
            <person name="Iida T."/>
            <person name="Hattori M."/>
            <person name="Ohkuma M."/>
        </authorList>
    </citation>
    <scope>NUCLEOTIDE SEQUENCE [LARGE SCALE GENOMIC DNA]</scope>
    <source>
        <strain evidence="12">JCM 9140</strain>
    </source>
</reference>
<dbReference type="CDD" id="cd06225">
    <property type="entry name" value="HAMP"/>
    <property type="match status" value="1"/>
</dbReference>
<evidence type="ECO:0000259" key="10">
    <source>
        <dbReference type="PROSITE" id="PS50111"/>
    </source>
</evidence>
<dbReference type="PROSITE" id="PS50111">
    <property type="entry name" value="CHEMOTAXIS_TRANSDUC_2"/>
    <property type="match status" value="1"/>
</dbReference>
<evidence type="ECO:0000256" key="8">
    <source>
        <dbReference type="PROSITE-ProRule" id="PRU00284"/>
    </source>
</evidence>
<organism evidence="12 13">
    <name type="scientific">Halalkalibacter wakoensis JCM 9140</name>
    <dbReference type="NCBI Taxonomy" id="1236970"/>
    <lineage>
        <taxon>Bacteria</taxon>
        <taxon>Bacillati</taxon>
        <taxon>Bacillota</taxon>
        <taxon>Bacilli</taxon>
        <taxon>Bacillales</taxon>
        <taxon>Bacillaceae</taxon>
        <taxon>Halalkalibacter</taxon>
    </lineage>
</organism>
<dbReference type="PROSITE" id="PS50885">
    <property type="entry name" value="HAMP"/>
    <property type="match status" value="1"/>
</dbReference>
<dbReference type="Gene3D" id="1.10.287.950">
    <property type="entry name" value="Methyl-accepting chemotaxis protein"/>
    <property type="match status" value="1"/>
</dbReference>
<comment type="caution">
    <text evidence="12">The sequence shown here is derived from an EMBL/GenBank/DDBJ whole genome shotgun (WGS) entry which is preliminary data.</text>
</comment>
<gene>
    <name evidence="12" type="ORF">JCM9140_2360</name>
</gene>
<dbReference type="Pfam" id="PF00672">
    <property type="entry name" value="HAMP"/>
    <property type="match status" value="1"/>
</dbReference>
<comment type="similarity">
    <text evidence="7">Belongs to the methyl-accepting chemotaxis (MCP) protein family.</text>
</comment>
<evidence type="ECO:0000256" key="4">
    <source>
        <dbReference type="ARBA" id="ARBA00022500"/>
    </source>
</evidence>